<keyword evidence="1" id="KW-0472">Membrane</keyword>
<sequence>MANAKDKSRKARRRLFIETIIVFLVIASPFLFKAHEYLPTDPDATISLFGLEIDRNGFADLNTYFWWLLGKIIPLYLLTIWFFTCRHWWYHILLIPICMYAFQIFEVVYSDNLLIDVKNVLWLLPVCMVIIPFVYFVRIKLYDKHVHGIDLEAMDAELQYYKNKERDELKKAGINIPEEPLTSAEEDLSQKTPNRVMDNLVKQLRHSFKSLF</sequence>
<feature type="transmembrane region" description="Helical" evidence="1">
    <location>
        <begin position="64"/>
        <end position="83"/>
    </location>
</feature>
<comment type="caution">
    <text evidence="2">The sequence shown here is derived from an EMBL/GenBank/DDBJ whole genome shotgun (WGS) entry which is preliminary data.</text>
</comment>
<keyword evidence="1" id="KW-0812">Transmembrane</keyword>
<feature type="transmembrane region" description="Helical" evidence="1">
    <location>
        <begin position="15"/>
        <end position="32"/>
    </location>
</feature>
<organism evidence="2 3">
    <name type="scientific">Poritiphilus flavus</name>
    <dbReference type="NCBI Taxonomy" id="2697053"/>
    <lineage>
        <taxon>Bacteria</taxon>
        <taxon>Pseudomonadati</taxon>
        <taxon>Bacteroidota</taxon>
        <taxon>Flavobacteriia</taxon>
        <taxon>Flavobacteriales</taxon>
        <taxon>Flavobacteriaceae</taxon>
        <taxon>Poritiphilus</taxon>
    </lineage>
</organism>
<dbReference type="AlphaFoldDB" id="A0A6L9EH75"/>
<name>A0A6L9EH75_9FLAO</name>
<keyword evidence="3" id="KW-1185">Reference proteome</keyword>
<dbReference type="EMBL" id="WXYO01000007">
    <property type="protein sequence ID" value="NAS13599.1"/>
    <property type="molecule type" value="Genomic_DNA"/>
</dbReference>
<dbReference type="Proteomes" id="UP000475249">
    <property type="component" value="Unassembled WGS sequence"/>
</dbReference>
<dbReference type="RefSeq" id="WP_161436628.1">
    <property type="nucleotide sequence ID" value="NZ_WXYO01000007.1"/>
</dbReference>
<protein>
    <submittedName>
        <fullName evidence="2">Uncharacterized protein</fullName>
    </submittedName>
</protein>
<evidence type="ECO:0000313" key="2">
    <source>
        <dbReference type="EMBL" id="NAS13599.1"/>
    </source>
</evidence>
<evidence type="ECO:0000313" key="3">
    <source>
        <dbReference type="Proteomes" id="UP000475249"/>
    </source>
</evidence>
<proteinExistence type="predicted"/>
<reference evidence="2 3" key="1">
    <citation type="submission" date="2020-01" db="EMBL/GenBank/DDBJ databases">
        <title>Bacteria diversity of Porities sp.</title>
        <authorList>
            <person name="Wang G."/>
        </authorList>
    </citation>
    <scope>NUCLEOTIDE SEQUENCE [LARGE SCALE GENOMIC DNA]</scope>
    <source>
        <strain evidence="2 3">R33</strain>
    </source>
</reference>
<gene>
    <name evidence="2" type="ORF">GTQ38_16420</name>
</gene>
<feature type="transmembrane region" description="Helical" evidence="1">
    <location>
        <begin position="120"/>
        <end position="137"/>
    </location>
</feature>
<keyword evidence="1" id="KW-1133">Transmembrane helix</keyword>
<feature type="transmembrane region" description="Helical" evidence="1">
    <location>
        <begin position="88"/>
        <end position="108"/>
    </location>
</feature>
<evidence type="ECO:0000256" key="1">
    <source>
        <dbReference type="SAM" id="Phobius"/>
    </source>
</evidence>
<accession>A0A6L9EH75</accession>